<feature type="compositionally biased region" description="Basic and acidic residues" evidence="1">
    <location>
        <begin position="73"/>
        <end position="83"/>
    </location>
</feature>
<keyword evidence="2" id="KW-0812">Transmembrane</keyword>
<feature type="region of interest" description="Disordered" evidence="1">
    <location>
        <begin position="58"/>
        <end position="83"/>
    </location>
</feature>
<organism evidence="3 4">
    <name type="scientific">Eleginops maclovinus</name>
    <name type="common">Patagonian blennie</name>
    <name type="synonym">Eleginus maclovinus</name>
    <dbReference type="NCBI Taxonomy" id="56733"/>
    <lineage>
        <taxon>Eukaryota</taxon>
        <taxon>Metazoa</taxon>
        <taxon>Chordata</taxon>
        <taxon>Craniata</taxon>
        <taxon>Vertebrata</taxon>
        <taxon>Euteleostomi</taxon>
        <taxon>Actinopterygii</taxon>
        <taxon>Neopterygii</taxon>
        <taxon>Teleostei</taxon>
        <taxon>Neoteleostei</taxon>
        <taxon>Acanthomorphata</taxon>
        <taxon>Eupercaria</taxon>
        <taxon>Perciformes</taxon>
        <taxon>Notothenioidei</taxon>
        <taxon>Eleginopidae</taxon>
        <taxon>Eleginops</taxon>
    </lineage>
</organism>
<keyword evidence="4" id="KW-1185">Reference proteome</keyword>
<dbReference type="EMBL" id="JAUZQC010000005">
    <property type="protein sequence ID" value="KAK5870991.1"/>
    <property type="molecule type" value="Genomic_DNA"/>
</dbReference>
<reference evidence="3 4" key="2">
    <citation type="journal article" date="2023" name="Mol. Biol. Evol.">
        <title>Genomics of Secondarily Temperate Adaptation in the Only Non-Antarctic Icefish.</title>
        <authorList>
            <person name="Rivera-Colon A.G."/>
            <person name="Rayamajhi N."/>
            <person name="Minhas B.F."/>
            <person name="Madrigal G."/>
            <person name="Bilyk K.T."/>
            <person name="Yoon V."/>
            <person name="Hune M."/>
            <person name="Gregory S."/>
            <person name="Cheng C.H.C."/>
            <person name="Catchen J.M."/>
        </authorList>
    </citation>
    <scope>NUCLEOTIDE SEQUENCE [LARGE SCALE GENOMIC DNA]</scope>
    <source>
        <strain evidence="3">JMC-PN-2008</strain>
    </source>
</reference>
<proteinExistence type="predicted"/>
<evidence type="ECO:0000256" key="1">
    <source>
        <dbReference type="SAM" id="MobiDB-lite"/>
    </source>
</evidence>
<accession>A0AAN7XVS6</accession>
<evidence type="ECO:0000313" key="4">
    <source>
        <dbReference type="Proteomes" id="UP001346869"/>
    </source>
</evidence>
<protein>
    <submittedName>
        <fullName evidence="3">Uncharacterized protein</fullName>
    </submittedName>
</protein>
<comment type="caution">
    <text evidence="3">The sequence shown here is derived from an EMBL/GenBank/DDBJ whole genome shotgun (WGS) entry which is preliminary data.</text>
</comment>
<name>A0AAN7XVS6_ELEMC</name>
<evidence type="ECO:0000313" key="3">
    <source>
        <dbReference type="EMBL" id="KAK5870991.1"/>
    </source>
</evidence>
<feature type="transmembrane region" description="Helical" evidence="2">
    <location>
        <begin position="34"/>
        <end position="53"/>
    </location>
</feature>
<reference evidence="3 4" key="1">
    <citation type="journal article" date="2023" name="Genes (Basel)">
        <title>Chromosome-Level Genome Assembly and Circadian Gene Repertoire of the Patagonia Blennie Eleginops maclovinus-The Closest Ancestral Proxy of Antarctic Cryonotothenioids.</title>
        <authorList>
            <person name="Cheng C.C."/>
            <person name="Rivera-Colon A.G."/>
            <person name="Minhas B.F."/>
            <person name="Wilson L."/>
            <person name="Rayamajhi N."/>
            <person name="Vargas-Chacoff L."/>
            <person name="Catchen J.M."/>
        </authorList>
    </citation>
    <scope>NUCLEOTIDE SEQUENCE [LARGE SCALE GENOMIC DNA]</scope>
    <source>
        <strain evidence="3">JMC-PN-2008</strain>
    </source>
</reference>
<dbReference type="Proteomes" id="UP001346869">
    <property type="component" value="Unassembled WGS sequence"/>
</dbReference>
<evidence type="ECO:0000256" key="2">
    <source>
        <dbReference type="SAM" id="Phobius"/>
    </source>
</evidence>
<keyword evidence="2" id="KW-0472">Membrane</keyword>
<dbReference type="AlphaFoldDB" id="A0AAN7XVS6"/>
<gene>
    <name evidence="3" type="ORF">PBY51_003894</name>
</gene>
<sequence>MQSDAPGDRNSSHFTDSHKHMAVNTIQKTCSPPVFTGIRLLYLMLLVMLPALLPRFHQSDGSQKAAPCLASKSPDRQQEGGPS</sequence>
<keyword evidence="2" id="KW-1133">Transmembrane helix</keyword>